<sequence length="121" mass="13186">DRLSWAHFAVSTTVSSLAQPPPPSITTSPSQRRCRQRKRAGERAAIYPVHRLSLYLRTCGEEVAGGGARPGRRQPEDVKAPPEEEPGWRTVWCSRAGCLATIFVLATAGATEASLSFTHRS</sequence>
<dbReference type="Proteomes" id="UP000015105">
    <property type="component" value="Chromosome 5D"/>
</dbReference>
<proteinExistence type="predicted"/>
<reference evidence="2" key="3">
    <citation type="journal article" date="2017" name="Nature">
        <title>Genome sequence of the progenitor of the wheat D genome Aegilops tauschii.</title>
        <authorList>
            <person name="Luo M.C."/>
            <person name="Gu Y.Q."/>
            <person name="Puiu D."/>
            <person name="Wang H."/>
            <person name="Twardziok S.O."/>
            <person name="Deal K.R."/>
            <person name="Huo N."/>
            <person name="Zhu T."/>
            <person name="Wang L."/>
            <person name="Wang Y."/>
            <person name="McGuire P.E."/>
            <person name="Liu S."/>
            <person name="Long H."/>
            <person name="Ramasamy R.K."/>
            <person name="Rodriguez J.C."/>
            <person name="Van S.L."/>
            <person name="Yuan L."/>
            <person name="Wang Z."/>
            <person name="Xia Z."/>
            <person name="Xiao L."/>
            <person name="Anderson O.D."/>
            <person name="Ouyang S."/>
            <person name="Liang Y."/>
            <person name="Zimin A.V."/>
            <person name="Pertea G."/>
            <person name="Qi P."/>
            <person name="Bennetzen J.L."/>
            <person name="Dai X."/>
            <person name="Dawson M.W."/>
            <person name="Muller H.G."/>
            <person name="Kugler K."/>
            <person name="Rivarola-Duarte L."/>
            <person name="Spannagl M."/>
            <person name="Mayer K.F.X."/>
            <person name="Lu F.H."/>
            <person name="Bevan M.W."/>
            <person name="Leroy P."/>
            <person name="Li P."/>
            <person name="You F.M."/>
            <person name="Sun Q."/>
            <person name="Liu Z."/>
            <person name="Lyons E."/>
            <person name="Wicker T."/>
            <person name="Salzberg S.L."/>
            <person name="Devos K.M."/>
            <person name="Dvorak J."/>
        </authorList>
    </citation>
    <scope>NUCLEOTIDE SEQUENCE [LARGE SCALE GENOMIC DNA]</scope>
    <source>
        <strain evidence="2">cv. AL8/78</strain>
    </source>
</reference>
<feature type="compositionally biased region" description="Basic and acidic residues" evidence="1">
    <location>
        <begin position="73"/>
        <end position="82"/>
    </location>
</feature>
<reference evidence="2" key="5">
    <citation type="journal article" date="2021" name="G3 (Bethesda)">
        <title>Aegilops tauschii genome assembly Aet v5.0 features greater sequence contiguity and improved annotation.</title>
        <authorList>
            <person name="Wang L."/>
            <person name="Zhu T."/>
            <person name="Rodriguez J.C."/>
            <person name="Deal K.R."/>
            <person name="Dubcovsky J."/>
            <person name="McGuire P.E."/>
            <person name="Lux T."/>
            <person name="Spannagl M."/>
            <person name="Mayer K.F.X."/>
            <person name="Baldrich P."/>
            <person name="Meyers B.C."/>
            <person name="Huo N."/>
            <person name="Gu Y.Q."/>
            <person name="Zhou H."/>
            <person name="Devos K.M."/>
            <person name="Bennetzen J.L."/>
            <person name="Unver T."/>
            <person name="Budak H."/>
            <person name="Gulick P.J."/>
            <person name="Galiba G."/>
            <person name="Kalapos B."/>
            <person name="Nelson D.R."/>
            <person name="Li P."/>
            <person name="You F.M."/>
            <person name="Luo M.C."/>
            <person name="Dvorak J."/>
        </authorList>
    </citation>
    <scope>NUCLEOTIDE SEQUENCE [LARGE SCALE GENOMIC DNA]</scope>
    <source>
        <strain evidence="2">cv. AL8/78</strain>
    </source>
</reference>
<feature type="region of interest" description="Disordered" evidence="1">
    <location>
        <begin position="13"/>
        <end position="39"/>
    </location>
</feature>
<reference evidence="2" key="4">
    <citation type="submission" date="2019-03" db="UniProtKB">
        <authorList>
            <consortium name="EnsemblPlants"/>
        </authorList>
    </citation>
    <scope>IDENTIFICATION</scope>
</reference>
<keyword evidence="3" id="KW-1185">Reference proteome</keyword>
<reference evidence="3" key="2">
    <citation type="journal article" date="2017" name="Nat. Plants">
        <title>The Aegilops tauschii genome reveals multiple impacts of transposons.</title>
        <authorList>
            <person name="Zhao G."/>
            <person name="Zou C."/>
            <person name="Li K."/>
            <person name="Wang K."/>
            <person name="Li T."/>
            <person name="Gao L."/>
            <person name="Zhang X."/>
            <person name="Wang H."/>
            <person name="Yang Z."/>
            <person name="Liu X."/>
            <person name="Jiang W."/>
            <person name="Mao L."/>
            <person name="Kong X."/>
            <person name="Jiao Y."/>
            <person name="Jia J."/>
        </authorList>
    </citation>
    <scope>NUCLEOTIDE SEQUENCE [LARGE SCALE GENOMIC DNA]</scope>
    <source>
        <strain evidence="3">cv. AL8/78</strain>
    </source>
</reference>
<organism evidence="2 3">
    <name type="scientific">Aegilops tauschii subsp. strangulata</name>
    <name type="common">Goatgrass</name>
    <dbReference type="NCBI Taxonomy" id="200361"/>
    <lineage>
        <taxon>Eukaryota</taxon>
        <taxon>Viridiplantae</taxon>
        <taxon>Streptophyta</taxon>
        <taxon>Embryophyta</taxon>
        <taxon>Tracheophyta</taxon>
        <taxon>Spermatophyta</taxon>
        <taxon>Magnoliopsida</taxon>
        <taxon>Liliopsida</taxon>
        <taxon>Poales</taxon>
        <taxon>Poaceae</taxon>
        <taxon>BOP clade</taxon>
        <taxon>Pooideae</taxon>
        <taxon>Triticodae</taxon>
        <taxon>Triticeae</taxon>
        <taxon>Triticinae</taxon>
        <taxon>Aegilops</taxon>
    </lineage>
</organism>
<evidence type="ECO:0000313" key="3">
    <source>
        <dbReference type="Proteomes" id="UP000015105"/>
    </source>
</evidence>
<evidence type="ECO:0000256" key="1">
    <source>
        <dbReference type="SAM" id="MobiDB-lite"/>
    </source>
</evidence>
<evidence type="ECO:0000313" key="2">
    <source>
        <dbReference type="EnsemblPlants" id="AET5Gv20095500.9"/>
    </source>
</evidence>
<dbReference type="EnsemblPlants" id="AET5Gv20095500.9">
    <property type="protein sequence ID" value="AET5Gv20095500.9"/>
    <property type="gene ID" value="AET5Gv20095500"/>
</dbReference>
<feature type="region of interest" description="Disordered" evidence="1">
    <location>
        <begin position="63"/>
        <end position="86"/>
    </location>
</feature>
<protein>
    <submittedName>
        <fullName evidence="2">Uncharacterized protein</fullName>
    </submittedName>
</protein>
<dbReference type="AlphaFoldDB" id="A0A453JKD6"/>
<accession>A0A453JKD6</accession>
<name>A0A453JKD6_AEGTS</name>
<reference evidence="3" key="1">
    <citation type="journal article" date="2014" name="Science">
        <title>Ancient hybridizations among the ancestral genomes of bread wheat.</title>
        <authorList>
            <consortium name="International Wheat Genome Sequencing Consortium,"/>
            <person name="Marcussen T."/>
            <person name="Sandve S.R."/>
            <person name="Heier L."/>
            <person name="Spannagl M."/>
            <person name="Pfeifer M."/>
            <person name="Jakobsen K.S."/>
            <person name="Wulff B.B."/>
            <person name="Steuernagel B."/>
            <person name="Mayer K.F."/>
            <person name="Olsen O.A."/>
        </authorList>
    </citation>
    <scope>NUCLEOTIDE SEQUENCE [LARGE SCALE GENOMIC DNA]</scope>
    <source>
        <strain evidence="3">cv. AL8/78</strain>
    </source>
</reference>
<dbReference type="Gramene" id="AET5Gv20095500.9">
    <property type="protein sequence ID" value="AET5Gv20095500.9"/>
    <property type="gene ID" value="AET5Gv20095500"/>
</dbReference>